<gene>
    <name evidence="1" type="ORF">K3G42_008307</name>
</gene>
<dbReference type="Proteomes" id="UP000827872">
    <property type="component" value="Linkage Group LG17"/>
</dbReference>
<name>A0ACB8E5V5_9SAUR</name>
<proteinExistence type="predicted"/>
<keyword evidence="2" id="KW-1185">Reference proteome</keyword>
<protein>
    <submittedName>
        <fullName evidence="1">Uncharacterized protein</fullName>
    </submittedName>
</protein>
<evidence type="ECO:0000313" key="1">
    <source>
        <dbReference type="EMBL" id="KAH7987618.1"/>
    </source>
</evidence>
<evidence type="ECO:0000313" key="2">
    <source>
        <dbReference type="Proteomes" id="UP000827872"/>
    </source>
</evidence>
<organism evidence="1 2">
    <name type="scientific">Sphaerodactylus townsendi</name>
    <dbReference type="NCBI Taxonomy" id="933632"/>
    <lineage>
        <taxon>Eukaryota</taxon>
        <taxon>Metazoa</taxon>
        <taxon>Chordata</taxon>
        <taxon>Craniata</taxon>
        <taxon>Vertebrata</taxon>
        <taxon>Euteleostomi</taxon>
        <taxon>Lepidosauria</taxon>
        <taxon>Squamata</taxon>
        <taxon>Bifurcata</taxon>
        <taxon>Gekkota</taxon>
        <taxon>Sphaerodactylidae</taxon>
        <taxon>Sphaerodactylus</taxon>
    </lineage>
</organism>
<comment type="caution">
    <text evidence="1">The sequence shown here is derived from an EMBL/GenBank/DDBJ whole genome shotgun (WGS) entry which is preliminary data.</text>
</comment>
<accession>A0ACB8E5V5</accession>
<sequence>MGNIVGKTKQSKEIYEAGDTPMRGESWPQRSNDQQGKFTRIKAFFKKKKAVSFHGWEPWGNEGWRFQPHLTRKRLNFNLKCCSAHTNSSPSDGGFPEGAAEVVWSKDDYETPVQQEVSNSDLLRVKDSGTSYKETTSGYNRCVQKLQNTYMALRETIERYEQIAEEMEDLRPELKERYQKERKDVENMKVWTKVLMMEKIT</sequence>
<dbReference type="EMBL" id="CM037630">
    <property type="protein sequence ID" value="KAH7987618.1"/>
    <property type="molecule type" value="Genomic_DNA"/>
</dbReference>
<reference evidence="1" key="1">
    <citation type="submission" date="2021-08" db="EMBL/GenBank/DDBJ databases">
        <title>The first chromosome-level gecko genome reveals the dynamic sex chromosomes of Neotropical dwarf geckos (Sphaerodactylidae: Sphaerodactylus).</title>
        <authorList>
            <person name="Pinto B.J."/>
            <person name="Keating S.E."/>
            <person name="Gamble T."/>
        </authorList>
    </citation>
    <scope>NUCLEOTIDE SEQUENCE</scope>
    <source>
        <strain evidence="1">TG3544</strain>
    </source>
</reference>